<dbReference type="Proteomes" id="UP000481360">
    <property type="component" value="Unassembled WGS sequence"/>
</dbReference>
<sequence>MSPSRTGPAGKIGADQAVSRVVDGIKRMIVSGDLLPGQQIRQEQMAAVLGVSRLPVREGLRQLASDGLVVHEHNVGFAVARLSRAEFDQVYLMRRLLETEVIRSLAQPTAEQLAHVGALAEAVEQAAADLDLPRMRTLNSEFHQAIFGLSPLNLVVAEISRIWTWALPYHAVYLYDEAGRARVLAEHREMVAALAAGDFEQLVELMDAHRSGSEAQLDVMLRSGAELRPSAG</sequence>
<dbReference type="PANTHER" id="PTHR43537:SF45">
    <property type="entry name" value="GNTR FAMILY REGULATORY PROTEIN"/>
    <property type="match status" value="1"/>
</dbReference>
<dbReference type="PANTHER" id="PTHR43537">
    <property type="entry name" value="TRANSCRIPTIONAL REGULATOR, GNTR FAMILY"/>
    <property type="match status" value="1"/>
</dbReference>
<dbReference type="EMBL" id="JAAMPJ010000015">
    <property type="protein sequence ID" value="NGY65293.1"/>
    <property type="molecule type" value="Genomic_DNA"/>
</dbReference>
<organism evidence="5 6">
    <name type="scientific">Lentzea alba</name>
    <dbReference type="NCBI Taxonomy" id="2714351"/>
    <lineage>
        <taxon>Bacteria</taxon>
        <taxon>Bacillati</taxon>
        <taxon>Actinomycetota</taxon>
        <taxon>Actinomycetes</taxon>
        <taxon>Pseudonocardiales</taxon>
        <taxon>Pseudonocardiaceae</taxon>
        <taxon>Lentzea</taxon>
    </lineage>
</organism>
<dbReference type="SUPFAM" id="SSF48008">
    <property type="entry name" value="GntR ligand-binding domain-like"/>
    <property type="match status" value="1"/>
</dbReference>
<dbReference type="CDD" id="cd07377">
    <property type="entry name" value="WHTH_GntR"/>
    <property type="match status" value="1"/>
</dbReference>
<dbReference type="InterPro" id="IPR036390">
    <property type="entry name" value="WH_DNA-bd_sf"/>
</dbReference>
<feature type="domain" description="HTH gntR-type" evidence="4">
    <location>
        <begin position="15"/>
        <end position="82"/>
    </location>
</feature>
<dbReference type="Pfam" id="PF00392">
    <property type="entry name" value="GntR"/>
    <property type="match status" value="1"/>
</dbReference>
<reference evidence="5 6" key="1">
    <citation type="submission" date="2020-03" db="EMBL/GenBank/DDBJ databases">
        <title>Isolation and identification of active actinomycetes.</title>
        <authorList>
            <person name="Sun X."/>
        </authorList>
    </citation>
    <scope>NUCLEOTIDE SEQUENCE [LARGE SCALE GENOMIC DNA]</scope>
    <source>
        <strain evidence="5 6">NEAU-D13</strain>
    </source>
</reference>
<protein>
    <submittedName>
        <fullName evidence="5">GntR family transcriptional regulator</fullName>
    </submittedName>
</protein>
<evidence type="ECO:0000259" key="4">
    <source>
        <dbReference type="PROSITE" id="PS50949"/>
    </source>
</evidence>
<dbReference type="InterPro" id="IPR036388">
    <property type="entry name" value="WH-like_DNA-bd_sf"/>
</dbReference>
<dbReference type="RefSeq" id="WP_166054094.1">
    <property type="nucleotide sequence ID" value="NZ_JAAMPJ010000015.1"/>
</dbReference>
<evidence type="ECO:0000313" key="6">
    <source>
        <dbReference type="Proteomes" id="UP000481360"/>
    </source>
</evidence>
<evidence type="ECO:0000313" key="5">
    <source>
        <dbReference type="EMBL" id="NGY65293.1"/>
    </source>
</evidence>
<dbReference type="GO" id="GO:0003677">
    <property type="term" value="F:DNA binding"/>
    <property type="evidence" value="ECO:0007669"/>
    <property type="project" value="UniProtKB-KW"/>
</dbReference>
<accession>A0A7C9VVW3</accession>
<dbReference type="InterPro" id="IPR000524">
    <property type="entry name" value="Tscrpt_reg_HTH_GntR"/>
</dbReference>
<proteinExistence type="predicted"/>
<name>A0A7C9VVW3_9PSEU</name>
<dbReference type="InterPro" id="IPR008920">
    <property type="entry name" value="TF_FadR/GntR_C"/>
</dbReference>
<keyword evidence="2" id="KW-0238">DNA-binding</keyword>
<dbReference type="PROSITE" id="PS50949">
    <property type="entry name" value="HTH_GNTR"/>
    <property type="match status" value="1"/>
</dbReference>
<evidence type="ECO:0000256" key="2">
    <source>
        <dbReference type="ARBA" id="ARBA00023125"/>
    </source>
</evidence>
<dbReference type="Gene3D" id="1.10.10.10">
    <property type="entry name" value="Winged helix-like DNA-binding domain superfamily/Winged helix DNA-binding domain"/>
    <property type="match status" value="1"/>
</dbReference>
<keyword evidence="1" id="KW-0805">Transcription regulation</keyword>
<evidence type="ECO:0000256" key="3">
    <source>
        <dbReference type="ARBA" id="ARBA00023163"/>
    </source>
</evidence>
<dbReference type="Pfam" id="PF07729">
    <property type="entry name" value="FCD"/>
    <property type="match status" value="1"/>
</dbReference>
<dbReference type="GO" id="GO:0003700">
    <property type="term" value="F:DNA-binding transcription factor activity"/>
    <property type="evidence" value="ECO:0007669"/>
    <property type="project" value="InterPro"/>
</dbReference>
<gene>
    <name evidence="5" type="ORF">G7043_41005</name>
</gene>
<comment type="caution">
    <text evidence="5">The sequence shown here is derived from an EMBL/GenBank/DDBJ whole genome shotgun (WGS) entry which is preliminary data.</text>
</comment>
<dbReference type="SMART" id="SM00895">
    <property type="entry name" value="FCD"/>
    <property type="match status" value="1"/>
</dbReference>
<dbReference type="AlphaFoldDB" id="A0A7C9VVW3"/>
<keyword evidence="6" id="KW-1185">Reference proteome</keyword>
<keyword evidence="3" id="KW-0804">Transcription</keyword>
<dbReference type="InterPro" id="IPR011711">
    <property type="entry name" value="GntR_C"/>
</dbReference>
<dbReference type="SMART" id="SM00345">
    <property type="entry name" value="HTH_GNTR"/>
    <property type="match status" value="1"/>
</dbReference>
<dbReference type="Gene3D" id="1.20.120.530">
    <property type="entry name" value="GntR ligand-binding domain-like"/>
    <property type="match status" value="1"/>
</dbReference>
<dbReference type="SUPFAM" id="SSF46785">
    <property type="entry name" value="Winged helix' DNA-binding domain"/>
    <property type="match status" value="1"/>
</dbReference>
<evidence type="ECO:0000256" key="1">
    <source>
        <dbReference type="ARBA" id="ARBA00023015"/>
    </source>
</evidence>